<organism evidence="2 3">
    <name type="scientific">Streblomastix strix</name>
    <dbReference type="NCBI Taxonomy" id="222440"/>
    <lineage>
        <taxon>Eukaryota</taxon>
        <taxon>Metamonada</taxon>
        <taxon>Preaxostyla</taxon>
        <taxon>Oxymonadida</taxon>
        <taxon>Streblomastigidae</taxon>
        <taxon>Streblomastix</taxon>
    </lineage>
</organism>
<sequence length="363" mass="41079">MEEESILLSKSTSEVSKSTNSSIVNVSHLVTAIKSSDMNIQIPALKRILDIVLKEPESIENIYSNDVICELNKFIANEREGEIYVLSSTILHIIGIRSKEIAVKIRVRAETEKLSLSRSEALADLIEKNNALKIENTKLKEEIVKIKFEYPQVIPHEFNVIGGLLGLGPDILLEILSDLLISDSIQFLCVCKKTNRLMKHARFYRIIETLTKRIEIMNKDPADIELVDIDCVQKKIIKKKIGFVTTALTQVLVDGFWSIEAIFQNTEITGAAIGIVRDSYDIPAKASYSSKPHTDHIAAFSNESRGKPVWYKGLGTYGNSKFKDNQILRLEFDSYKETLILFIDNVQQPVYFQGINEKVRFIV</sequence>
<protein>
    <submittedName>
        <fullName evidence="2">Uncharacterized protein</fullName>
    </submittedName>
</protein>
<accession>A0A5J4W7B6</accession>
<comment type="caution">
    <text evidence="2">The sequence shown here is derived from an EMBL/GenBank/DDBJ whole genome shotgun (WGS) entry which is preliminary data.</text>
</comment>
<keyword evidence="1" id="KW-0175">Coiled coil</keyword>
<dbReference type="EMBL" id="SNRW01003119">
    <property type="protein sequence ID" value="KAA6390748.1"/>
    <property type="molecule type" value="Genomic_DNA"/>
</dbReference>
<reference evidence="2 3" key="1">
    <citation type="submission" date="2019-03" db="EMBL/GenBank/DDBJ databases">
        <title>Single cell metagenomics reveals metabolic interactions within the superorganism composed of flagellate Streblomastix strix and complex community of Bacteroidetes bacteria on its surface.</title>
        <authorList>
            <person name="Treitli S.C."/>
            <person name="Kolisko M."/>
            <person name="Husnik F."/>
            <person name="Keeling P."/>
            <person name="Hampl V."/>
        </authorList>
    </citation>
    <scope>NUCLEOTIDE SEQUENCE [LARGE SCALE GENOMIC DNA]</scope>
    <source>
        <strain evidence="2">ST1C</strain>
    </source>
</reference>
<dbReference type="AlphaFoldDB" id="A0A5J4W7B6"/>
<gene>
    <name evidence="2" type="ORF">EZS28_013725</name>
</gene>
<proteinExistence type="predicted"/>
<evidence type="ECO:0000256" key="1">
    <source>
        <dbReference type="SAM" id="Coils"/>
    </source>
</evidence>
<name>A0A5J4W7B6_9EUKA</name>
<dbReference type="Proteomes" id="UP000324800">
    <property type="component" value="Unassembled WGS sequence"/>
</dbReference>
<evidence type="ECO:0000313" key="2">
    <source>
        <dbReference type="EMBL" id="KAA6390748.1"/>
    </source>
</evidence>
<evidence type="ECO:0000313" key="3">
    <source>
        <dbReference type="Proteomes" id="UP000324800"/>
    </source>
</evidence>
<feature type="coiled-coil region" evidence="1">
    <location>
        <begin position="122"/>
        <end position="149"/>
    </location>
</feature>